<comment type="similarity">
    <text evidence="1 7 8">Belongs to the ferrochelatase family.</text>
</comment>
<dbReference type="SUPFAM" id="SSF53800">
    <property type="entry name" value="Chelatase"/>
    <property type="match status" value="1"/>
</dbReference>
<dbReference type="AlphaFoldDB" id="A0A5P2G721"/>
<comment type="catalytic activity">
    <reaction evidence="6">
        <text>Fe-coproporphyrin III + 2 H(+) = coproporphyrin III + Fe(2+)</text>
        <dbReference type="Rhea" id="RHEA:49572"/>
        <dbReference type="ChEBI" id="CHEBI:15378"/>
        <dbReference type="ChEBI" id="CHEBI:29033"/>
        <dbReference type="ChEBI" id="CHEBI:68438"/>
        <dbReference type="ChEBI" id="CHEBI:131725"/>
        <dbReference type="EC" id="4.99.1.9"/>
    </reaction>
    <physiologicalReaction direction="right-to-left" evidence="6">
        <dbReference type="Rhea" id="RHEA:49574"/>
    </physiologicalReaction>
</comment>
<comment type="function">
    <text evidence="7">Catalyzes the ferrous insertion into protoporphyrin IX.</text>
</comment>
<dbReference type="Gene3D" id="3.40.50.1400">
    <property type="match status" value="2"/>
</dbReference>
<dbReference type="RefSeq" id="WP_131330513.1">
    <property type="nucleotide sequence ID" value="NZ_CP044016.1"/>
</dbReference>
<dbReference type="GO" id="GO:0004325">
    <property type="term" value="F:ferrochelatase activity"/>
    <property type="evidence" value="ECO:0007669"/>
    <property type="project" value="UniProtKB-UniRule"/>
</dbReference>
<dbReference type="OrthoDB" id="9809741at2"/>
<dbReference type="EMBL" id="CP044016">
    <property type="protein sequence ID" value="QES89570.1"/>
    <property type="molecule type" value="Genomic_DNA"/>
</dbReference>
<evidence type="ECO:0000256" key="6">
    <source>
        <dbReference type="ARBA" id="ARBA00024536"/>
    </source>
</evidence>
<dbReference type="EC" id="4.98.1.1" evidence="7"/>
<reference evidence="9 10" key="1">
    <citation type="submission" date="2019-09" db="EMBL/GenBank/DDBJ databases">
        <title>Complete genome sequence of Arachidicoccus sp. B3-10 isolated from apple orchard soil.</title>
        <authorList>
            <person name="Kim H.S."/>
            <person name="Han K.-I."/>
            <person name="Suh M.K."/>
            <person name="Lee K.C."/>
            <person name="Eom M.K."/>
            <person name="Kim J.-S."/>
            <person name="Kang S.W."/>
            <person name="Sin Y."/>
            <person name="Lee J.-S."/>
        </authorList>
    </citation>
    <scope>NUCLEOTIDE SEQUENCE [LARGE SCALE GENOMIC DNA]</scope>
    <source>
        <strain evidence="9 10">B3-10</strain>
    </source>
</reference>
<keyword evidence="4 7" id="KW-0456">Lyase</keyword>
<dbReference type="GO" id="GO:0046872">
    <property type="term" value="F:metal ion binding"/>
    <property type="evidence" value="ECO:0007669"/>
    <property type="project" value="UniProtKB-KW"/>
</dbReference>
<dbReference type="KEGG" id="arac:E0W69_013160"/>
<evidence type="ECO:0000256" key="7">
    <source>
        <dbReference type="HAMAP-Rule" id="MF_00323"/>
    </source>
</evidence>
<proteinExistence type="inferred from homology"/>
<comment type="catalytic activity">
    <reaction evidence="7">
        <text>heme b + 2 H(+) = protoporphyrin IX + Fe(2+)</text>
        <dbReference type="Rhea" id="RHEA:22584"/>
        <dbReference type="ChEBI" id="CHEBI:15378"/>
        <dbReference type="ChEBI" id="CHEBI:29033"/>
        <dbReference type="ChEBI" id="CHEBI:57306"/>
        <dbReference type="ChEBI" id="CHEBI:60344"/>
        <dbReference type="EC" id="4.98.1.1"/>
    </reaction>
</comment>
<organism evidence="9 10">
    <name type="scientific">Rhizosphaericola mali</name>
    <dbReference type="NCBI Taxonomy" id="2545455"/>
    <lineage>
        <taxon>Bacteria</taxon>
        <taxon>Pseudomonadati</taxon>
        <taxon>Bacteroidota</taxon>
        <taxon>Chitinophagia</taxon>
        <taxon>Chitinophagales</taxon>
        <taxon>Chitinophagaceae</taxon>
        <taxon>Rhizosphaericola</taxon>
    </lineage>
</organism>
<accession>A0A5P2G721</accession>
<dbReference type="GO" id="GO:0005737">
    <property type="term" value="C:cytoplasm"/>
    <property type="evidence" value="ECO:0007669"/>
    <property type="project" value="UniProtKB-SubCell"/>
</dbReference>
<dbReference type="Proteomes" id="UP000292424">
    <property type="component" value="Chromosome"/>
</dbReference>
<dbReference type="PANTHER" id="PTHR11108:SF1">
    <property type="entry name" value="FERROCHELATASE, MITOCHONDRIAL"/>
    <property type="match status" value="1"/>
</dbReference>
<protein>
    <recommendedName>
        <fullName evidence="7">Ferrochelatase</fullName>
        <ecNumber evidence="7">4.98.1.1</ecNumber>
    </recommendedName>
    <alternativeName>
        <fullName evidence="7">Heme synthase</fullName>
    </alternativeName>
    <alternativeName>
        <fullName evidence="7">Protoheme ferro-lyase</fullName>
    </alternativeName>
</protein>
<evidence type="ECO:0000256" key="8">
    <source>
        <dbReference type="RuleBase" id="RU004185"/>
    </source>
</evidence>
<comment type="subcellular location">
    <subcellularLocation>
        <location evidence="7">Cytoplasm</location>
    </subcellularLocation>
</comment>
<evidence type="ECO:0000256" key="2">
    <source>
        <dbReference type="ARBA" id="ARBA00023004"/>
    </source>
</evidence>
<feature type="binding site" evidence="7">
    <location>
        <position position="191"/>
    </location>
    <ligand>
        <name>Fe(2+)</name>
        <dbReference type="ChEBI" id="CHEBI:29033"/>
    </ligand>
</feature>
<dbReference type="HAMAP" id="MF_00323">
    <property type="entry name" value="Ferrochelatase"/>
    <property type="match status" value="1"/>
</dbReference>
<keyword evidence="7" id="KW-0963">Cytoplasm</keyword>
<dbReference type="PANTHER" id="PTHR11108">
    <property type="entry name" value="FERROCHELATASE"/>
    <property type="match status" value="1"/>
</dbReference>
<evidence type="ECO:0000256" key="4">
    <source>
        <dbReference type="ARBA" id="ARBA00023239"/>
    </source>
</evidence>
<feature type="binding site" evidence="7">
    <location>
        <position position="294"/>
    </location>
    <ligand>
        <name>Fe(2+)</name>
        <dbReference type="ChEBI" id="CHEBI:29033"/>
    </ligand>
</feature>
<evidence type="ECO:0000256" key="1">
    <source>
        <dbReference type="ARBA" id="ARBA00007718"/>
    </source>
</evidence>
<evidence type="ECO:0000313" key="10">
    <source>
        <dbReference type="Proteomes" id="UP000292424"/>
    </source>
</evidence>
<name>A0A5P2G721_9BACT</name>
<sequence>MAKKGLILMNLGSPASTKVSDVRKYLREFLMDEKVLDLPYLGRFMLVNCIIAPFRAPKSAEAYRSIWTKDGSPLITLTKDLKAALDGMVPESIEIVMRYGHPSPEEAYNNLLKNNPDLEEVTLFPLYPHYAMSSYETAVDYMVKKYKEGNYPFKLKNIPAYFDNEFYINALANTIKPYLNQDYDKILFSYHGVPERHIHKGHAEFNPELPANTICSGECPLTFKCYRAQVRKTTKLVVEKLGIPEGKWEQTFQSRLGRDPWLQPYTAERLETLPKEGVKKLLVVSPAFVSDCLETLEEIGIQGRESFMHAGGESFEAIPCLNVSPDWIQAMVQIKETAESI</sequence>
<evidence type="ECO:0000313" key="9">
    <source>
        <dbReference type="EMBL" id="QES89570.1"/>
    </source>
</evidence>
<dbReference type="InterPro" id="IPR001015">
    <property type="entry name" value="Ferrochelatase"/>
</dbReference>
<dbReference type="Pfam" id="PF00762">
    <property type="entry name" value="Ferrochelatase"/>
    <property type="match status" value="1"/>
</dbReference>
<keyword evidence="2 7" id="KW-0408">Iron</keyword>
<dbReference type="CDD" id="cd00419">
    <property type="entry name" value="Ferrochelatase_C"/>
    <property type="match status" value="1"/>
</dbReference>
<evidence type="ECO:0000256" key="3">
    <source>
        <dbReference type="ARBA" id="ARBA00023133"/>
    </source>
</evidence>
<evidence type="ECO:0000256" key="5">
    <source>
        <dbReference type="ARBA" id="ARBA00023244"/>
    </source>
</evidence>
<dbReference type="InterPro" id="IPR033644">
    <property type="entry name" value="Ferrochelatase_C"/>
</dbReference>
<dbReference type="CDD" id="cd03411">
    <property type="entry name" value="Ferrochelatase_N"/>
    <property type="match status" value="1"/>
</dbReference>
<keyword evidence="3 7" id="KW-0350">Heme biosynthesis</keyword>
<dbReference type="UniPathway" id="UPA00252">
    <property type="reaction ID" value="UER00325"/>
</dbReference>
<gene>
    <name evidence="7" type="primary">hemH</name>
    <name evidence="9" type="ORF">E0W69_013160</name>
</gene>
<dbReference type="InterPro" id="IPR033659">
    <property type="entry name" value="Ferrochelatase_N"/>
</dbReference>
<keyword evidence="7" id="KW-0479">Metal-binding</keyword>
<dbReference type="GO" id="GO:0006783">
    <property type="term" value="P:heme biosynthetic process"/>
    <property type="evidence" value="ECO:0007669"/>
    <property type="project" value="UniProtKB-UniRule"/>
</dbReference>
<keyword evidence="5 7" id="KW-0627">Porphyrin biosynthesis</keyword>
<keyword evidence="10" id="KW-1185">Reference proteome</keyword>
<comment type="pathway">
    <text evidence="7">Porphyrin-containing compound metabolism; protoheme biosynthesis; protoheme from protoporphyrin-IX: step 1/1.</text>
</comment>
<dbReference type="NCBIfam" id="TIGR00109">
    <property type="entry name" value="hemH"/>
    <property type="match status" value="1"/>
</dbReference>